<dbReference type="AlphaFoldDB" id="A0A922E507"/>
<feature type="chain" id="PRO_5037939139" description="Secreted protein" evidence="1">
    <location>
        <begin position="27"/>
        <end position="66"/>
    </location>
</feature>
<protein>
    <recommendedName>
        <fullName evidence="4">Secreted protein</fullName>
    </recommendedName>
</protein>
<dbReference type="Proteomes" id="UP000811246">
    <property type="component" value="Chromosome 9"/>
</dbReference>
<reference evidence="2" key="1">
    <citation type="submission" date="2021-01" db="EMBL/GenBank/DDBJ databases">
        <authorList>
            <person name="Lovell J.T."/>
            <person name="Bentley N."/>
            <person name="Bhattarai G."/>
            <person name="Jenkins J.W."/>
            <person name="Sreedasyam A."/>
            <person name="Alarcon Y."/>
            <person name="Bock C."/>
            <person name="Boston L."/>
            <person name="Carlson J."/>
            <person name="Cervantes K."/>
            <person name="Clermont K."/>
            <person name="Krom N."/>
            <person name="Kubenka K."/>
            <person name="Mamidi S."/>
            <person name="Mattison C."/>
            <person name="Monteros M."/>
            <person name="Pisani C."/>
            <person name="Plott C."/>
            <person name="Rajasekar S."/>
            <person name="Rhein H.S."/>
            <person name="Rohla C."/>
            <person name="Song M."/>
            <person name="Hilaire R.S."/>
            <person name="Shu S."/>
            <person name="Wells L."/>
            <person name="Wang X."/>
            <person name="Webber J."/>
            <person name="Heerema R.J."/>
            <person name="Klein P."/>
            <person name="Conner P."/>
            <person name="Grauke L."/>
            <person name="Grimwood J."/>
            <person name="Schmutz J."/>
            <person name="Randall J.J."/>
        </authorList>
    </citation>
    <scope>NUCLEOTIDE SEQUENCE</scope>
    <source>
        <tissue evidence="2">Leaf</tissue>
    </source>
</reference>
<organism evidence="2 3">
    <name type="scientific">Carya illinoinensis</name>
    <name type="common">Pecan</name>
    <dbReference type="NCBI Taxonomy" id="32201"/>
    <lineage>
        <taxon>Eukaryota</taxon>
        <taxon>Viridiplantae</taxon>
        <taxon>Streptophyta</taxon>
        <taxon>Embryophyta</taxon>
        <taxon>Tracheophyta</taxon>
        <taxon>Spermatophyta</taxon>
        <taxon>Magnoliopsida</taxon>
        <taxon>eudicotyledons</taxon>
        <taxon>Gunneridae</taxon>
        <taxon>Pentapetalae</taxon>
        <taxon>rosids</taxon>
        <taxon>fabids</taxon>
        <taxon>Fagales</taxon>
        <taxon>Juglandaceae</taxon>
        <taxon>Carya</taxon>
    </lineage>
</organism>
<proteinExistence type="predicted"/>
<sequence length="66" mass="7353">MIAACVYCKPHLTFLFSLMTTFSCAASTHHSPTFSPLITLLSVLQQWLNGECLLSCMCVVCWHVSE</sequence>
<accession>A0A922E507</accession>
<feature type="signal peptide" evidence="1">
    <location>
        <begin position="1"/>
        <end position="26"/>
    </location>
</feature>
<evidence type="ECO:0008006" key="4">
    <source>
        <dbReference type="Google" id="ProtNLM"/>
    </source>
</evidence>
<dbReference type="EMBL" id="CM031833">
    <property type="protein sequence ID" value="KAG6696883.1"/>
    <property type="molecule type" value="Genomic_DNA"/>
</dbReference>
<name>A0A922E507_CARIL</name>
<comment type="caution">
    <text evidence="2">The sequence shown here is derived from an EMBL/GenBank/DDBJ whole genome shotgun (WGS) entry which is preliminary data.</text>
</comment>
<gene>
    <name evidence="2" type="ORF">I3842_09G170800</name>
</gene>
<evidence type="ECO:0000256" key="1">
    <source>
        <dbReference type="SAM" id="SignalP"/>
    </source>
</evidence>
<evidence type="ECO:0000313" key="3">
    <source>
        <dbReference type="Proteomes" id="UP000811246"/>
    </source>
</evidence>
<evidence type="ECO:0000313" key="2">
    <source>
        <dbReference type="EMBL" id="KAG6696883.1"/>
    </source>
</evidence>
<keyword evidence="1" id="KW-0732">Signal</keyword>